<feature type="region of interest" description="Disordered" evidence="1">
    <location>
        <begin position="194"/>
        <end position="229"/>
    </location>
</feature>
<evidence type="ECO:0008006" key="4">
    <source>
        <dbReference type="Google" id="ProtNLM"/>
    </source>
</evidence>
<protein>
    <recommendedName>
        <fullName evidence="4">Orotate phosphoribosyltransferase</fullName>
    </recommendedName>
</protein>
<keyword evidence="3" id="KW-1185">Reference proteome</keyword>
<dbReference type="Proteomes" id="UP001597036">
    <property type="component" value="Unassembled WGS sequence"/>
</dbReference>
<dbReference type="RefSeq" id="WP_377937488.1">
    <property type="nucleotide sequence ID" value="NZ_JBHTHQ010000005.1"/>
</dbReference>
<proteinExistence type="predicted"/>
<evidence type="ECO:0000313" key="2">
    <source>
        <dbReference type="EMBL" id="MFD0704186.1"/>
    </source>
</evidence>
<accession>A0ABW2Y337</accession>
<organism evidence="2 3">
    <name type="scientific">Alloscardovia venturai</name>
    <dbReference type="NCBI Taxonomy" id="1769421"/>
    <lineage>
        <taxon>Bacteria</taxon>
        <taxon>Bacillati</taxon>
        <taxon>Actinomycetota</taxon>
        <taxon>Actinomycetes</taxon>
        <taxon>Bifidobacteriales</taxon>
        <taxon>Bifidobacteriaceae</taxon>
        <taxon>Alloscardovia</taxon>
    </lineage>
</organism>
<dbReference type="InterPro" id="IPR000836">
    <property type="entry name" value="PRTase_dom"/>
</dbReference>
<evidence type="ECO:0000256" key="1">
    <source>
        <dbReference type="SAM" id="MobiDB-lite"/>
    </source>
</evidence>
<dbReference type="EMBL" id="JBHTHQ010000005">
    <property type="protein sequence ID" value="MFD0704186.1"/>
    <property type="molecule type" value="Genomic_DNA"/>
</dbReference>
<sequence>MAHDFKTTGSADIREQIANLPEDMLEPKQRLEKLLRSEVADKQFNELTGVTYHHDGAALAGHAMLDALETAGFSIDDFDAVGALTTAGIPLVTSMISAAASRGQELDGFVMDFVFPSVKGPSIKDKRVILVDAWLSEKSFVQTSSVVTLTHGNELNLDFAVLENEGAQVLAIASLIGSTGLVEDYAEKRPADMTDLDTHFGDELPHNGDNDKECDHRDDGEEHSGHHQCTHADEEGHVCKCGGHHHTQESTSSPSSQFIKLINPVTENSSQIPFIPVFSDKDLQA</sequence>
<evidence type="ECO:0000313" key="3">
    <source>
        <dbReference type="Proteomes" id="UP001597036"/>
    </source>
</evidence>
<name>A0ABW2Y337_9BIFI</name>
<comment type="caution">
    <text evidence="2">The sequence shown here is derived from an EMBL/GenBank/DDBJ whole genome shotgun (WGS) entry which is preliminary data.</text>
</comment>
<gene>
    <name evidence="2" type="ORF">ACFQY8_00235</name>
</gene>
<reference evidence="3" key="1">
    <citation type="journal article" date="2019" name="Int. J. Syst. Evol. Microbiol.">
        <title>The Global Catalogue of Microorganisms (GCM) 10K type strain sequencing project: providing services to taxonomists for standard genome sequencing and annotation.</title>
        <authorList>
            <consortium name="The Broad Institute Genomics Platform"/>
            <consortium name="The Broad Institute Genome Sequencing Center for Infectious Disease"/>
            <person name="Wu L."/>
            <person name="Ma J."/>
        </authorList>
    </citation>
    <scope>NUCLEOTIDE SEQUENCE [LARGE SCALE GENOMIC DNA]</scope>
    <source>
        <strain evidence="3">CCM 8604</strain>
    </source>
</reference>
<dbReference type="CDD" id="cd06223">
    <property type="entry name" value="PRTases_typeI"/>
    <property type="match status" value="1"/>
</dbReference>